<dbReference type="CDD" id="cd08551">
    <property type="entry name" value="Fe-ADH"/>
    <property type="match status" value="1"/>
</dbReference>
<dbReference type="Pfam" id="PF00465">
    <property type="entry name" value="Fe-ADH"/>
    <property type="match status" value="1"/>
</dbReference>
<feature type="domain" description="Alcohol dehydrogenase iron-type/glycerol dehydrogenase GldA" evidence="5">
    <location>
        <begin position="192"/>
        <end position="360"/>
    </location>
</feature>
<dbReference type="GO" id="GO:0006777">
    <property type="term" value="P:Mo-molybdopterin cofactor biosynthetic process"/>
    <property type="evidence" value="ECO:0007669"/>
    <property type="project" value="InterPro"/>
</dbReference>
<evidence type="ECO:0000256" key="3">
    <source>
        <dbReference type="ARBA" id="ARBA00023002"/>
    </source>
</evidence>
<protein>
    <submittedName>
        <fullName evidence="8">Molybdopterin-guanine dinucleotide biosynthesis protein B</fullName>
    </submittedName>
</protein>
<evidence type="ECO:0000313" key="8">
    <source>
        <dbReference type="EMBL" id="XCN72278.1"/>
    </source>
</evidence>
<feature type="domain" description="Molybdopterin-guanine dinucleotide biosynthesis protein B (MobB)" evidence="6">
    <location>
        <begin position="4"/>
        <end position="134"/>
    </location>
</feature>
<keyword evidence="3" id="KW-0560">Oxidoreductase</keyword>
<dbReference type="SUPFAM" id="SSF56796">
    <property type="entry name" value="Dehydroquinate synthase-like"/>
    <property type="match status" value="1"/>
</dbReference>
<dbReference type="InterPro" id="IPR039697">
    <property type="entry name" value="Alcohol_dehydrogenase_Fe"/>
</dbReference>
<evidence type="ECO:0000256" key="2">
    <source>
        <dbReference type="ARBA" id="ARBA00007358"/>
    </source>
</evidence>
<dbReference type="KEGG" id="eaj:Q3M24_18530"/>
<comment type="similarity">
    <text evidence="2">Belongs to the iron-containing alcohol dehydrogenase family.</text>
</comment>
<accession>A0AAU8LTA9</accession>
<proteinExistence type="inferred from homology"/>
<reference evidence="8" key="2">
    <citation type="submission" date="2024-06" db="EMBL/GenBank/DDBJ databases">
        <authorList>
            <person name="Plum-Jensen L.E."/>
            <person name="Schramm A."/>
            <person name="Marshall I.P.G."/>
        </authorList>
    </citation>
    <scope>NUCLEOTIDE SEQUENCE</scope>
    <source>
        <strain evidence="8">Rat1</strain>
    </source>
</reference>
<dbReference type="InterPro" id="IPR018211">
    <property type="entry name" value="ADH_Fe_CS"/>
</dbReference>
<evidence type="ECO:0000259" key="5">
    <source>
        <dbReference type="Pfam" id="PF00465"/>
    </source>
</evidence>
<dbReference type="InterPro" id="IPR027417">
    <property type="entry name" value="P-loop_NTPase"/>
</dbReference>
<evidence type="ECO:0000256" key="1">
    <source>
        <dbReference type="ARBA" id="ARBA00001962"/>
    </source>
</evidence>
<dbReference type="EMBL" id="CP159373">
    <property type="protein sequence ID" value="XCN72278.1"/>
    <property type="molecule type" value="Genomic_DNA"/>
</dbReference>
<dbReference type="GO" id="GO:0046872">
    <property type="term" value="F:metal ion binding"/>
    <property type="evidence" value="ECO:0007669"/>
    <property type="project" value="InterPro"/>
</dbReference>
<dbReference type="CDD" id="cd03116">
    <property type="entry name" value="MobB"/>
    <property type="match status" value="1"/>
</dbReference>
<dbReference type="SUPFAM" id="SSF52540">
    <property type="entry name" value="P-loop containing nucleoside triphosphate hydrolases"/>
    <property type="match status" value="1"/>
</dbReference>
<dbReference type="FunFam" id="1.20.1090.10:FF:000001">
    <property type="entry name" value="Aldehyde-alcohol dehydrogenase"/>
    <property type="match status" value="1"/>
</dbReference>
<dbReference type="GO" id="GO:0005525">
    <property type="term" value="F:GTP binding"/>
    <property type="evidence" value="ECO:0007669"/>
    <property type="project" value="InterPro"/>
</dbReference>
<dbReference type="Pfam" id="PF03205">
    <property type="entry name" value="MobB"/>
    <property type="match status" value="1"/>
</dbReference>
<keyword evidence="4" id="KW-0520">NAD</keyword>
<dbReference type="FunFam" id="3.40.50.1970:FF:000003">
    <property type="entry name" value="Alcohol dehydrogenase, iron-containing"/>
    <property type="match status" value="1"/>
</dbReference>
<sequence>MPPIITFIGWHDSGKTTLAAQVVRLLKERGYTVAVIKSTKDTGVLPNQDGTDTGAYSQAGADAVTLVAPDQLVMMAPQPEKNLPALARRFFADMDLVIGEGFKEADKVGKIEVFRGEGTRLTEQVSGVLAVATDQDLADPLVFALNQPEKIADFLEKEYIRVPSAHNRKVHLIKTRQGKAMNSMQSFTVTQPTRLQFGAGTVKDLGKTVKDFNGSKVLLVVDPGLVKAGLLERFTVPLEQEEIPFVVYDQIDPEPGLKLADKGCAIAQEAGCDCVVGAGGGSAMDVAKAVSILLTNGGKAVDYLGLGLIKKPGVPKIMVPTSAGTGAEVTFTAVFINEETGSKGGMNGDPLYPDAAILDPELTLSLPAKVTAYTGIDALTHALEAYTSTQAHVVSEMYSLEAIELIARNLPAACANGGNLEARAAMLMGSLLGGKALATAGVGLVHAMAYPMGGMFGVPHGLANAVLLPYVVQYNLPGNYEKFALLAEVLGQNTDGLSRRDAASLCVEALYDLNADVGIPATLKDLDIPFDQIPKMAEIALTVTRPVENNPRQPSLADVIAVYERAYRHEIVL</sequence>
<feature type="domain" description="Fe-containing alcohol dehydrogenase-like C-terminal" evidence="7">
    <location>
        <begin position="371"/>
        <end position="567"/>
    </location>
</feature>
<dbReference type="InterPro" id="IPR004435">
    <property type="entry name" value="MobB_dom"/>
</dbReference>
<dbReference type="NCBIfam" id="TIGR00176">
    <property type="entry name" value="mobB"/>
    <property type="match status" value="1"/>
</dbReference>
<dbReference type="GO" id="GO:0004022">
    <property type="term" value="F:alcohol dehydrogenase (NAD+) activity"/>
    <property type="evidence" value="ECO:0007669"/>
    <property type="project" value="TreeGrafter"/>
</dbReference>
<reference evidence="8" key="1">
    <citation type="journal article" date="2024" name="Syst. Appl. Microbiol.">
        <title>First single-strain enrichments of Electrothrix cable bacteria, description of E. aestuarii sp. nov. and E. rattekaaiensis sp. nov., and proposal of a cable bacteria taxonomy following the rules of the SeqCode.</title>
        <authorList>
            <person name="Plum-Jensen L.E."/>
            <person name="Schramm A."/>
            <person name="Marshall I.P.G."/>
        </authorList>
    </citation>
    <scope>NUCLEOTIDE SEQUENCE</scope>
    <source>
        <strain evidence="8">Rat1</strain>
    </source>
</reference>
<dbReference type="Gene3D" id="3.40.50.1970">
    <property type="match status" value="1"/>
</dbReference>
<evidence type="ECO:0000256" key="4">
    <source>
        <dbReference type="ARBA" id="ARBA00023027"/>
    </source>
</evidence>
<organism evidence="8">
    <name type="scientific">Candidatus Electrothrix aestuarii</name>
    <dbReference type="NCBI Taxonomy" id="3062594"/>
    <lineage>
        <taxon>Bacteria</taxon>
        <taxon>Pseudomonadati</taxon>
        <taxon>Thermodesulfobacteriota</taxon>
        <taxon>Desulfobulbia</taxon>
        <taxon>Desulfobulbales</taxon>
        <taxon>Desulfobulbaceae</taxon>
        <taxon>Candidatus Electrothrix</taxon>
    </lineage>
</organism>
<name>A0AAU8LTA9_9BACT</name>
<evidence type="ECO:0000259" key="6">
    <source>
        <dbReference type="Pfam" id="PF03205"/>
    </source>
</evidence>
<dbReference type="Gene3D" id="1.20.1090.10">
    <property type="entry name" value="Dehydroquinate synthase-like - alpha domain"/>
    <property type="match status" value="1"/>
</dbReference>
<gene>
    <name evidence="8" type="primary">mobB</name>
    <name evidence="8" type="ORF">Q3M24_18530</name>
</gene>
<dbReference type="PANTHER" id="PTHR11496">
    <property type="entry name" value="ALCOHOL DEHYDROGENASE"/>
    <property type="match status" value="1"/>
</dbReference>
<dbReference type="PROSITE" id="PS00913">
    <property type="entry name" value="ADH_IRON_1"/>
    <property type="match status" value="1"/>
</dbReference>
<dbReference type="PANTHER" id="PTHR11496:SF102">
    <property type="entry name" value="ALCOHOL DEHYDROGENASE 4"/>
    <property type="match status" value="1"/>
</dbReference>
<evidence type="ECO:0000259" key="7">
    <source>
        <dbReference type="Pfam" id="PF25137"/>
    </source>
</evidence>
<comment type="cofactor">
    <cofactor evidence="1">
        <name>Fe cation</name>
        <dbReference type="ChEBI" id="CHEBI:24875"/>
    </cofactor>
</comment>
<dbReference type="InterPro" id="IPR056798">
    <property type="entry name" value="ADH_Fe_C"/>
</dbReference>
<dbReference type="InterPro" id="IPR001670">
    <property type="entry name" value="ADH_Fe/GldA"/>
</dbReference>
<dbReference type="AlphaFoldDB" id="A0AAU8LTA9"/>
<dbReference type="Gene3D" id="3.40.50.300">
    <property type="entry name" value="P-loop containing nucleotide triphosphate hydrolases"/>
    <property type="match status" value="1"/>
</dbReference>
<dbReference type="Pfam" id="PF25137">
    <property type="entry name" value="ADH_Fe_C"/>
    <property type="match status" value="1"/>
</dbReference>